<sequence length="287" mass="33286">MEAAKKLKRIDQGPGWLFIPDLSKKYPDQIAHAATYADKRPQGFPFLKLPAELRSDIYNLYFQEENGNTCEVSSCIDVDEPFDAIINISSNSLFAVSRLLRSEAIFAFFAEKYLLIYYPWRLLSLFAFVDSTCFAAISHIRLHFHDWFPEYDEKVILAINKLPALKILEVGFHPYLPVDEAFEMWPNGFTLENLEPFRRILKLLLLVKRSFELRFRYEQRVMLFFLTFRDDCSMVGDDLCVQECGAEAKGGRYDLLTALSTTAKWQERFPTRRSNVLCRLAVDSSPS</sequence>
<name>A0A9P4U180_9PEZI</name>
<dbReference type="OrthoDB" id="5372935at2759"/>
<dbReference type="AlphaFoldDB" id="A0A9P4U180"/>
<evidence type="ECO:0000313" key="1">
    <source>
        <dbReference type="EMBL" id="KAF2432667.1"/>
    </source>
</evidence>
<dbReference type="Proteomes" id="UP000800235">
    <property type="component" value="Unassembled WGS sequence"/>
</dbReference>
<accession>A0A9P4U180</accession>
<dbReference type="PANTHER" id="PTHR38790">
    <property type="entry name" value="2EXR DOMAIN-CONTAINING PROTEIN-RELATED"/>
    <property type="match status" value="1"/>
</dbReference>
<organism evidence="1 2">
    <name type="scientific">Tothia fuscella</name>
    <dbReference type="NCBI Taxonomy" id="1048955"/>
    <lineage>
        <taxon>Eukaryota</taxon>
        <taxon>Fungi</taxon>
        <taxon>Dikarya</taxon>
        <taxon>Ascomycota</taxon>
        <taxon>Pezizomycotina</taxon>
        <taxon>Dothideomycetes</taxon>
        <taxon>Pleosporomycetidae</taxon>
        <taxon>Venturiales</taxon>
        <taxon>Cylindrosympodiaceae</taxon>
        <taxon>Tothia</taxon>
    </lineage>
</organism>
<gene>
    <name evidence="1" type="ORF">EJ08DRAFT_695416</name>
</gene>
<evidence type="ECO:0000313" key="2">
    <source>
        <dbReference type="Proteomes" id="UP000800235"/>
    </source>
</evidence>
<protein>
    <submittedName>
        <fullName evidence="1">Uncharacterized protein</fullName>
    </submittedName>
</protein>
<proteinExistence type="predicted"/>
<keyword evidence="2" id="KW-1185">Reference proteome</keyword>
<reference evidence="1" key="1">
    <citation type="journal article" date="2020" name="Stud. Mycol.">
        <title>101 Dothideomycetes genomes: a test case for predicting lifestyles and emergence of pathogens.</title>
        <authorList>
            <person name="Haridas S."/>
            <person name="Albert R."/>
            <person name="Binder M."/>
            <person name="Bloem J."/>
            <person name="Labutti K."/>
            <person name="Salamov A."/>
            <person name="Andreopoulos B."/>
            <person name="Baker S."/>
            <person name="Barry K."/>
            <person name="Bills G."/>
            <person name="Bluhm B."/>
            <person name="Cannon C."/>
            <person name="Castanera R."/>
            <person name="Culley D."/>
            <person name="Daum C."/>
            <person name="Ezra D."/>
            <person name="Gonzalez J."/>
            <person name="Henrissat B."/>
            <person name="Kuo A."/>
            <person name="Liang C."/>
            <person name="Lipzen A."/>
            <person name="Lutzoni F."/>
            <person name="Magnuson J."/>
            <person name="Mondo S."/>
            <person name="Nolan M."/>
            <person name="Ohm R."/>
            <person name="Pangilinan J."/>
            <person name="Park H.-J."/>
            <person name="Ramirez L."/>
            <person name="Alfaro M."/>
            <person name="Sun H."/>
            <person name="Tritt A."/>
            <person name="Yoshinaga Y."/>
            <person name="Zwiers L.-H."/>
            <person name="Turgeon B."/>
            <person name="Goodwin S."/>
            <person name="Spatafora J."/>
            <person name="Crous P."/>
            <person name="Grigoriev I."/>
        </authorList>
    </citation>
    <scope>NUCLEOTIDE SEQUENCE</scope>
    <source>
        <strain evidence="1">CBS 130266</strain>
    </source>
</reference>
<dbReference type="EMBL" id="MU007025">
    <property type="protein sequence ID" value="KAF2432667.1"/>
    <property type="molecule type" value="Genomic_DNA"/>
</dbReference>
<comment type="caution">
    <text evidence="1">The sequence shown here is derived from an EMBL/GenBank/DDBJ whole genome shotgun (WGS) entry which is preliminary data.</text>
</comment>